<dbReference type="AlphaFoldDB" id="A0A4Z1R736"/>
<evidence type="ECO:0000313" key="2">
    <source>
        <dbReference type="Proteomes" id="UP000298735"/>
    </source>
</evidence>
<dbReference type="EMBL" id="CP109968">
    <property type="protein sequence ID" value="UYZ07428.1"/>
    <property type="molecule type" value="Genomic_DNA"/>
</dbReference>
<dbReference type="Proteomes" id="UP000298735">
    <property type="component" value="Chromosome Circular"/>
</dbReference>
<sequence>MAGFETRYTEAQRQASRGTSRRPTNTTNEFAIRNAGQKDLVRKRITEGYELPFGKNVGGRYREPFHEDGLRSEDNLVLKYFVSLVPRRGRARASWDKATLDVQCREKVLTLDYPYIELNKDFMAALRVDCDGVFPTADACIFELLEHVRDGQIPCLPHIVVGDRLDDGRFIRPHFIWLLPYGAAVWNSKDERCRKEPIRLFDAVCRGLAAALLDIGADPAAPTMTMRMKCPTSPIWHTITPNADVWPTLSEYADYVDTGVSRPVLARRAAAIQSGLGLTASNAIFDTLRTEGQRLLAEWHFAADSRMRGTREALADHLHQALALFAEKTGLSQTQVGYVTGKVADYLAAHFDPAKLDKPRVNRGRLLDVVDGMTSVAARQAAGGRHAAKSNADRTLSKLAEAYRSLSTTGGDVTKSALAEAAKVSRRTVINRWNDLISAIEQGCEKHCIDKKAPAGPCAPSNNLTSDTVASSTTLFDNSDEDTEALASHEVWIALQEGRVPRLEILNAVSASVGPAPPVPGRYAGAPAADVDSETTCANYRVIPDSGERYACRSDALIFTTDAVPAFGWPTGPF</sequence>
<organism evidence="1 2">
    <name type="scientific">Agrobacterium salinitolerans</name>
    <dbReference type="NCBI Taxonomy" id="1183413"/>
    <lineage>
        <taxon>Bacteria</taxon>
        <taxon>Pseudomonadati</taxon>
        <taxon>Pseudomonadota</taxon>
        <taxon>Alphaproteobacteria</taxon>
        <taxon>Hyphomicrobiales</taxon>
        <taxon>Rhizobiaceae</taxon>
        <taxon>Rhizobium/Agrobacterium group</taxon>
        <taxon>Agrobacterium</taxon>
    </lineage>
</organism>
<dbReference type="RefSeq" id="WP_137409670.1">
    <property type="nucleotide sequence ID" value="NZ_CP109968.1"/>
</dbReference>
<dbReference type="OrthoDB" id="7866993at2"/>
<evidence type="ECO:0000313" key="1">
    <source>
        <dbReference type="EMBL" id="UYZ07428.1"/>
    </source>
</evidence>
<reference evidence="1" key="1">
    <citation type="submission" date="2022-10" db="EMBL/GenBank/DDBJ databases">
        <title>Complete genome sequence of Agrobacterium salinitolerans CFBP5507.</title>
        <authorList>
            <person name="Tchabashvili S."/>
            <person name="Yen H.-C."/>
            <person name="Haryono M."/>
            <person name="Lin Y.-C."/>
            <person name="Lai E.-M."/>
            <person name="Kuo C.-H."/>
        </authorList>
    </citation>
    <scope>NUCLEOTIDE SEQUENCE</scope>
    <source>
        <strain evidence="1">CFBP5507</strain>
    </source>
</reference>
<name>A0A4Z1R736_9HYPH</name>
<gene>
    <name evidence="1" type="ORF">CFBP5507_14595</name>
</gene>
<proteinExistence type="predicted"/>
<dbReference type="KEGG" id="asal:CFBP5507_14595"/>
<protein>
    <submittedName>
        <fullName evidence="1">Uncharacterized protein</fullName>
    </submittedName>
</protein>
<accession>A0A4Z1R736</accession>